<protein>
    <submittedName>
        <fullName evidence="5">O-succinylbenzoate synthase</fullName>
    </submittedName>
</protein>
<dbReference type="GO" id="GO:0046872">
    <property type="term" value="F:metal ion binding"/>
    <property type="evidence" value="ECO:0007669"/>
    <property type="project" value="UniProtKB-KW"/>
</dbReference>
<keyword evidence="3" id="KW-0456">Lyase</keyword>
<proteinExistence type="predicted"/>
<comment type="caution">
    <text evidence="5">The sequence shown here is derived from an EMBL/GenBank/DDBJ whole genome shotgun (WGS) entry which is preliminary data.</text>
</comment>
<dbReference type="GO" id="GO:0016854">
    <property type="term" value="F:racemase and epimerase activity"/>
    <property type="evidence" value="ECO:0007669"/>
    <property type="project" value="UniProtKB-ARBA"/>
</dbReference>
<dbReference type="InterPro" id="IPR041338">
    <property type="entry name" value="OSBS_N"/>
</dbReference>
<dbReference type="SMART" id="SM00922">
    <property type="entry name" value="MR_MLE"/>
    <property type="match status" value="1"/>
</dbReference>
<dbReference type="InterPro" id="IPR013342">
    <property type="entry name" value="Mandelate_racemase_C"/>
</dbReference>
<dbReference type="Gene3D" id="3.30.390.10">
    <property type="entry name" value="Enolase-like, N-terminal domain"/>
    <property type="match status" value="1"/>
</dbReference>
<reference evidence="5 6" key="1">
    <citation type="submission" date="2012-05" db="EMBL/GenBank/DDBJ databases">
        <authorList>
            <person name="Weinstock G."/>
            <person name="Sodergren E."/>
            <person name="Lobos E.A."/>
            <person name="Fulton L."/>
            <person name="Fulton R."/>
            <person name="Courtney L."/>
            <person name="Fronick C."/>
            <person name="O'Laughlin M."/>
            <person name="Godfrey J."/>
            <person name="Wilson R.M."/>
            <person name="Miner T."/>
            <person name="Farmer C."/>
            <person name="Delehaunty K."/>
            <person name="Cordes M."/>
            <person name="Minx P."/>
            <person name="Tomlinson C."/>
            <person name="Chen J."/>
            <person name="Wollam A."/>
            <person name="Pepin K.H."/>
            <person name="Bhonagiri V."/>
            <person name="Zhang X."/>
            <person name="Suruliraj S."/>
            <person name="Warren W."/>
            <person name="Mitreva M."/>
            <person name="Mardis E.R."/>
            <person name="Wilson R.K."/>
        </authorList>
    </citation>
    <scope>NUCLEOTIDE SEQUENCE [LARGE SCALE GENOMIC DNA]</scope>
    <source>
        <strain evidence="5 6">F0055</strain>
    </source>
</reference>
<evidence type="ECO:0000313" key="6">
    <source>
        <dbReference type="Proteomes" id="UP000010433"/>
    </source>
</evidence>
<dbReference type="AlphaFoldDB" id="L1N6S0"/>
<dbReference type="EMBL" id="AMEP01000104">
    <property type="protein sequence ID" value="EKX99203.1"/>
    <property type="molecule type" value="Genomic_DNA"/>
</dbReference>
<dbReference type="Gene3D" id="3.20.20.120">
    <property type="entry name" value="Enolase-like C-terminal domain"/>
    <property type="match status" value="1"/>
</dbReference>
<gene>
    <name evidence="5" type="ORF">HMPREF9151_01786</name>
</gene>
<dbReference type="Pfam" id="PF13378">
    <property type="entry name" value="MR_MLE_C"/>
    <property type="match status" value="1"/>
</dbReference>
<evidence type="ECO:0000256" key="1">
    <source>
        <dbReference type="ARBA" id="ARBA00022723"/>
    </source>
</evidence>
<keyword evidence="6" id="KW-1185">Reference proteome</keyword>
<organism evidence="5 6">
    <name type="scientific">Hoylesella saccharolytica F0055</name>
    <dbReference type="NCBI Taxonomy" id="1127699"/>
    <lineage>
        <taxon>Bacteria</taxon>
        <taxon>Pseudomonadati</taxon>
        <taxon>Bacteroidota</taxon>
        <taxon>Bacteroidia</taxon>
        <taxon>Bacteroidales</taxon>
        <taxon>Prevotellaceae</taxon>
        <taxon>Hoylesella</taxon>
    </lineage>
</organism>
<name>L1N6S0_9BACT</name>
<dbReference type="PATRIC" id="fig|1127699.3.peg.1649"/>
<dbReference type="PANTHER" id="PTHR48073">
    <property type="entry name" value="O-SUCCINYLBENZOATE SYNTHASE-RELATED"/>
    <property type="match status" value="1"/>
</dbReference>
<dbReference type="CDD" id="cd03320">
    <property type="entry name" value="OSBS"/>
    <property type="match status" value="1"/>
</dbReference>
<dbReference type="RefSeq" id="WP_009163089.1">
    <property type="nucleotide sequence ID" value="NZ_KB291004.1"/>
</dbReference>
<dbReference type="PANTHER" id="PTHR48073:SF2">
    <property type="entry name" value="O-SUCCINYLBENZOATE SYNTHASE"/>
    <property type="match status" value="1"/>
</dbReference>
<evidence type="ECO:0000256" key="2">
    <source>
        <dbReference type="ARBA" id="ARBA00022842"/>
    </source>
</evidence>
<dbReference type="SFLD" id="SFLDS00001">
    <property type="entry name" value="Enolase"/>
    <property type="match status" value="1"/>
</dbReference>
<dbReference type="SUPFAM" id="SSF51604">
    <property type="entry name" value="Enolase C-terminal domain-like"/>
    <property type="match status" value="1"/>
</dbReference>
<feature type="domain" description="Mandelate racemase/muconate lactonizing enzyme C-terminal" evidence="4">
    <location>
        <begin position="133"/>
        <end position="231"/>
    </location>
</feature>
<keyword evidence="2" id="KW-0460">Magnesium</keyword>
<accession>L1N6S0</accession>
<evidence type="ECO:0000256" key="3">
    <source>
        <dbReference type="ARBA" id="ARBA00023239"/>
    </source>
</evidence>
<dbReference type="OrthoDB" id="9766759at2"/>
<dbReference type="PROSITE" id="PS00909">
    <property type="entry name" value="MR_MLE_2"/>
    <property type="match status" value="1"/>
</dbReference>
<evidence type="ECO:0000313" key="5">
    <source>
        <dbReference type="EMBL" id="EKX99203.1"/>
    </source>
</evidence>
<dbReference type="HOGENOM" id="CLU_030273_0_0_10"/>
<dbReference type="GO" id="GO:0009063">
    <property type="term" value="P:amino acid catabolic process"/>
    <property type="evidence" value="ECO:0007669"/>
    <property type="project" value="InterPro"/>
</dbReference>
<dbReference type="InterPro" id="IPR029017">
    <property type="entry name" value="Enolase-like_N"/>
</dbReference>
<dbReference type="SFLD" id="SFLDG00180">
    <property type="entry name" value="muconate_cycloisomerase"/>
    <property type="match status" value="1"/>
</dbReference>
<sequence length="346" mass="38320">MALHIDITPRIFHFKQPAGTSRGVYLTRKSWLIRLTSDEKPGVQAWGECAPLPQLSCDDVPDYENVLHGLCQRFCKTGAIDFSVIQPYPSMLFGLESAVEQLRRNGSPALSDSAFARGKMGIPINGLVWMGTFDEMCIRLDKKLQQGFRCIKVKIGAIDFQHELALLRRIREQFSQSQVELRIDANGAFAPHEALAKLEQLAALDIHSIEQPIRQGQWAEMARLCSQSPVPIALDEELIGINGSVQKAELLDYIHPAFIVLKPSLHGGMSGAAEWIDMALRRDIGSWVTSALESNIGLNAIAHFAAKTYGDAVIMPQGLGTGLLYTDNIPMPLTIKGDRLWFLRSS</sequence>
<keyword evidence="1" id="KW-0479">Metal-binding</keyword>
<dbReference type="SUPFAM" id="SSF54826">
    <property type="entry name" value="Enolase N-terminal domain-like"/>
    <property type="match status" value="1"/>
</dbReference>
<dbReference type="STRING" id="1127699.HMPREF9151_01786"/>
<dbReference type="InterPro" id="IPR029065">
    <property type="entry name" value="Enolase_C-like"/>
</dbReference>
<dbReference type="InterPro" id="IPR036849">
    <property type="entry name" value="Enolase-like_C_sf"/>
</dbReference>
<dbReference type="Pfam" id="PF21508">
    <property type="entry name" value="MenC_N"/>
    <property type="match status" value="1"/>
</dbReference>
<dbReference type="GO" id="GO:0016829">
    <property type="term" value="F:lyase activity"/>
    <property type="evidence" value="ECO:0007669"/>
    <property type="project" value="UniProtKB-KW"/>
</dbReference>
<evidence type="ECO:0000259" key="4">
    <source>
        <dbReference type="SMART" id="SM00922"/>
    </source>
</evidence>
<dbReference type="SFLD" id="SFLDF00009">
    <property type="entry name" value="o-succinylbenzoate_synthase"/>
    <property type="match status" value="1"/>
</dbReference>
<dbReference type="Proteomes" id="UP000010433">
    <property type="component" value="Unassembled WGS sequence"/>
</dbReference>
<dbReference type="InterPro" id="IPR018110">
    <property type="entry name" value="Mandel_Rmase/mucon_lact_enz_CS"/>
</dbReference>